<gene>
    <name evidence="2" type="ORF">GGD89_001523</name>
</gene>
<protein>
    <submittedName>
        <fullName evidence="2">Putative membrane protein YkoI</fullName>
    </submittedName>
</protein>
<accession>A0A7W6RCH2</accession>
<dbReference type="EMBL" id="JACIGK010000009">
    <property type="protein sequence ID" value="MBB4265898.1"/>
    <property type="molecule type" value="Genomic_DNA"/>
</dbReference>
<dbReference type="AlphaFoldDB" id="A0A7W6RCH2"/>
<evidence type="ECO:0000313" key="3">
    <source>
        <dbReference type="Proteomes" id="UP000554286"/>
    </source>
</evidence>
<dbReference type="InterPro" id="IPR025711">
    <property type="entry name" value="PepSY"/>
</dbReference>
<proteinExistence type="predicted"/>
<sequence>MTKHRPLHGWAPAGAIVLLALVAMGAVGLALADEDDRHDDDHERARRALARGEIRALADILAVVGAALPGRVIEVDLEREHGAFVYEFTVVSPEGWVREVMVDAHTAEIVAIEDED</sequence>
<evidence type="ECO:0000259" key="1">
    <source>
        <dbReference type="Pfam" id="PF03413"/>
    </source>
</evidence>
<organism evidence="2 3">
    <name type="scientific">Roseospira visakhapatnamensis</name>
    <dbReference type="NCBI Taxonomy" id="390880"/>
    <lineage>
        <taxon>Bacteria</taxon>
        <taxon>Pseudomonadati</taxon>
        <taxon>Pseudomonadota</taxon>
        <taxon>Alphaproteobacteria</taxon>
        <taxon>Rhodospirillales</taxon>
        <taxon>Rhodospirillaceae</taxon>
        <taxon>Roseospira</taxon>
    </lineage>
</organism>
<dbReference type="Gene3D" id="3.10.450.40">
    <property type="match status" value="1"/>
</dbReference>
<reference evidence="2 3" key="1">
    <citation type="submission" date="2020-08" db="EMBL/GenBank/DDBJ databases">
        <title>Genome sequencing of Purple Non-Sulfur Bacteria from various extreme environments.</title>
        <authorList>
            <person name="Mayer M."/>
        </authorList>
    </citation>
    <scope>NUCLEOTIDE SEQUENCE [LARGE SCALE GENOMIC DNA]</scope>
    <source>
        <strain evidence="2 3">JA131</strain>
    </source>
</reference>
<dbReference type="Proteomes" id="UP000554286">
    <property type="component" value="Unassembled WGS sequence"/>
</dbReference>
<evidence type="ECO:0000313" key="2">
    <source>
        <dbReference type="EMBL" id="MBB4265898.1"/>
    </source>
</evidence>
<comment type="caution">
    <text evidence="2">The sequence shown here is derived from an EMBL/GenBank/DDBJ whole genome shotgun (WGS) entry which is preliminary data.</text>
</comment>
<dbReference type="Pfam" id="PF03413">
    <property type="entry name" value="PepSY"/>
    <property type="match status" value="1"/>
</dbReference>
<dbReference type="RefSeq" id="WP_184043722.1">
    <property type="nucleotide sequence ID" value="NZ_JACIGK010000009.1"/>
</dbReference>
<keyword evidence="3" id="KW-1185">Reference proteome</keyword>
<feature type="domain" description="PepSY" evidence="1">
    <location>
        <begin position="58"/>
        <end position="113"/>
    </location>
</feature>
<name>A0A7W6RCH2_9PROT</name>